<evidence type="ECO:0000313" key="5">
    <source>
        <dbReference type="Proteomes" id="UP001501523"/>
    </source>
</evidence>
<reference evidence="4 5" key="1">
    <citation type="journal article" date="2019" name="Int. J. Syst. Evol. Microbiol.">
        <title>The Global Catalogue of Microorganisms (GCM) 10K type strain sequencing project: providing services to taxonomists for standard genome sequencing and annotation.</title>
        <authorList>
            <consortium name="The Broad Institute Genomics Platform"/>
            <consortium name="The Broad Institute Genome Sequencing Center for Infectious Disease"/>
            <person name="Wu L."/>
            <person name="Ma J."/>
        </authorList>
    </citation>
    <scope>NUCLEOTIDE SEQUENCE [LARGE SCALE GENOMIC DNA]</scope>
    <source>
        <strain evidence="4 5">JCM 15421</strain>
    </source>
</reference>
<dbReference type="Gene3D" id="3.10.20.280">
    <property type="entry name" value="RnfH-like"/>
    <property type="match status" value="1"/>
</dbReference>
<dbReference type="InterPro" id="IPR016155">
    <property type="entry name" value="Mopterin_synth/thiamin_S_b"/>
</dbReference>
<name>A0ABN1IBG0_9GAMM</name>
<feature type="region of interest" description="Disordered" evidence="3">
    <location>
        <begin position="78"/>
        <end position="104"/>
    </location>
</feature>
<dbReference type="NCBIfam" id="NF002490">
    <property type="entry name" value="PRK01777.1"/>
    <property type="match status" value="1"/>
</dbReference>
<evidence type="ECO:0000313" key="4">
    <source>
        <dbReference type="EMBL" id="GAA0704555.1"/>
    </source>
</evidence>
<sequence length="104" mass="11529">MPDKDPIGSITVEVAYAEPGRQFLRRLDLDAGATVAEAIAASGIEREFSLDQATLAIGIWSKPVPRDTRLRDGDRVELYRPLKADPKDSRRRRASRQRAGGDQP</sequence>
<feature type="compositionally biased region" description="Basic and acidic residues" evidence="3">
    <location>
        <begin position="78"/>
        <end position="88"/>
    </location>
</feature>
<dbReference type="InterPro" id="IPR005346">
    <property type="entry name" value="RnfH"/>
</dbReference>
<accession>A0ABN1IBG0</accession>
<comment type="caution">
    <text evidence="4">The sequence shown here is derived from an EMBL/GenBank/DDBJ whole genome shotgun (WGS) entry which is preliminary data.</text>
</comment>
<proteinExistence type="inferred from homology"/>
<keyword evidence="5" id="KW-1185">Reference proteome</keyword>
<dbReference type="RefSeq" id="WP_343786127.1">
    <property type="nucleotide sequence ID" value="NZ_BAAAEU010000001.1"/>
</dbReference>
<dbReference type="SUPFAM" id="SSF54285">
    <property type="entry name" value="MoaD/ThiS"/>
    <property type="match status" value="1"/>
</dbReference>
<dbReference type="HAMAP" id="MF_00460">
    <property type="entry name" value="UPF0125_RnfH"/>
    <property type="match status" value="1"/>
</dbReference>
<protein>
    <recommendedName>
        <fullName evidence="2">UPF0125 protein GCM10009105_01470</fullName>
    </recommendedName>
</protein>
<evidence type="ECO:0000256" key="3">
    <source>
        <dbReference type="SAM" id="MobiDB-lite"/>
    </source>
</evidence>
<dbReference type="InterPro" id="IPR037021">
    <property type="entry name" value="RnfH_sf"/>
</dbReference>
<comment type="similarity">
    <text evidence="1 2">Belongs to the UPF0125 (RnfH) family.</text>
</comment>
<evidence type="ECO:0000256" key="1">
    <source>
        <dbReference type="ARBA" id="ARBA00010645"/>
    </source>
</evidence>
<dbReference type="PANTHER" id="PTHR37483:SF1">
    <property type="entry name" value="UPF0125 PROTEIN RATB"/>
    <property type="match status" value="1"/>
</dbReference>
<dbReference type="Pfam" id="PF03658">
    <property type="entry name" value="Ub-RnfH"/>
    <property type="match status" value="1"/>
</dbReference>
<gene>
    <name evidence="4" type="ORF">GCM10009105_01470</name>
</gene>
<dbReference type="PANTHER" id="PTHR37483">
    <property type="entry name" value="UPF0125 PROTEIN RATB"/>
    <property type="match status" value="1"/>
</dbReference>
<dbReference type="Proteomes" id="UP001501523">
    <property type="component" value="Unassembled WGS sequence"/>
</dbReference>
<dbReference type="EMBL" id="BAAAEU010000001">
    <property type="protein sequence ID" value="GAA0704555.1"/>
    <property type="molecule type" value="Genomic_DNA"/>
</dbReference>
<evidence type="ECO:0000256" key="2">
    <source>
        <dbReference type="HAMAP-Rule" id="MF_00460"/>
    </source>
</evidence>
<organism evidence="4 5">
    <name type="scientific">Dokdonella soli</name>
    <dbReference type="NCBI Taxonomy" id="529810"/>
    <lineage>
        <taxon>Bacteria</taxon>
        <taxon>Pseudomonadati</taxon>
        <taxon>Pseudomonadota</taxon>
        <taxon>Gammaproteobacteria</taxon>
        <taxon>Lysobacterales</taxon>
        <taxon>Rhodanobacteraceae</taxon>
        <taxon>Dokdonella</taxon>
    </lineage>
</organism>